<dbReference type="Proteomes" id="UP000735302">
    <property type="component" value="Unassembled WGS sequence"/>
</dbReference>
<accession>A0AAV3YXE4</accession>
<organism evidence="1 2">
    <name type="scientific">Plakobranchus ocellatus</name>
    <dbReference type="NCBI Taxonomy" id="259542"/>
    <lineage>
        <taxon>Eukaryota</taxon>
        <taxon>Metazoa</taxon>
        <taxon>Spiralia</taxon>
        <taxon>Lophotrochozoa</taxon>
        <taxon>Mollusca</taxon>
        <taxon>Gastropoda</taxon>
        <taxon>Heterobranchia</taxon>
        <taxon>Euthyneura</taxon>
        <taxon>Panpulmonata</taxon>
        <taxon>Sacoglossa</taxon>
        <taxon>Placobranchoidea</taxon>
        <taxon>Plakobranchidae</taxon>
        <taxon>Plakobranchus</taxon>
    </lineage>
</organism>
<sequence length="105" mass="11623">MKPRKESTHRLSPMSYLLSVSSLSTLLCPPCGARGRIGSTVAAAGRKRQPRQVVAYGLPLVQNKVTSLSPPSFFLLSPLPFLRYRPVYLSFCYPLLLSLPMWSLG</sequence>
<dbReference type="AlphaFoldDB" id="A0AAV3YXE4"/>
<comment type="caution">
    <text evidence="1">The sequence shown here is derived from an EMBL/GenBank/DDBJ whole genome shotgun (WGS) entry which is preliminary data.</text>
</comment>
<protein>
    <submittedName>
        <fullName evidence="1">Uncharacterized protein</fullName>
    </submittedName>
</protein>
<evidence type="ECO:0000313" key="2">
    <source>
        <dbReference type="Proteomes" id="UP000735302"/>
    </source>
</evidence>
<name>A0AAV3YXE4_9GAST</name>
<evidence type="ECO:0000313" key="1">
    <source>
        <dbReference type="EMBL" id="GFN87212.1"/>
    </source>
</evidence>
<gene>
    <name evidence="1" type="ORF">PoB_001371800</name>
</gene>
<keyword evidence="2" id="KW-1185">Reference proteome</keyword>
<dbReference type="EMBL" id="BLXT01001670">
    <property type="protein sequence ID" value="GFN87212.1"/>
    <property type="molecule type" value="Genomic_DNA"/>
</dbReference>
<proteinExistence type="predicted"/>
<reference evidence="1 2" key="1">
    <citation type="journal article" date="2021" name="Elife">
        <title>Chloroplast acquisition without the gene transfer in kleptoplastic sea slugs, Plakobranchus ocellatus.</title>
        <authorList>
            <person name="Maeda T."/>
            <person name="Takahashi S."/>
            <person name="Yoshida T."/>
            <person name="Shimamura S."/>
            <person name="Takaki Y."/>
            <person name="Nagai Y."/>
            <person name="Toyoda A."/>
            <person name="Suzuki Y."/>
            <person name="Arimoto A."/>
            <person name="Ishii H."/>
            <person name="Satoh N."/>
            <person name="Nishiyama T."/>
            <person name="Hasebe M."/>
            <person name="Maruyama T."/>
            <person name="Minagawa J."/>
            <person name="Obokata J."/>
            <person name="Shigenobu S."/>
        </authorList>
    </citation>
    <scope>NUCLEOTIDE SEQUENCE [LARGE SCALE GENOMIC DNA]</scope>
</reference>